<keyword evidence="16" id="KW-1185">Reference proteome</keyword>
<evidence type="ECO:0000256" key="4">
    <source>
        <dbReference type="ARBA" id="ARBA00022475"/>
    </source>
</evidence>
<proteinExistence type="predicted"/>
<feature type="transmembrane region" description="Helical" evidence="13">
    <location>
        <begin position="35"/>
        <end position="55"/>
    </location>
</feature>
<keyword evidence="12 13" id="KW-0472">Membrane</keyword>
<keyword evidence="5" id="KW-0808">Transferase</keyword>
<evidence type="ECO:0000256" key="5">
    <source>
        <dbReference type="ARBA" id="ARBA00022679"/>
    </source>
</evidence>
<dbReference type="Pfam" id="PF02518">
    <property type="entry name" value="HATPase_c"/>
    <property type="match status" value="1"/>
</dbReference>
<sequence>MFLFYLKDRLPWIFFFAACLIWVNFLIYLDTGFKLISIMYMNLTTIFFFLVFLLWRYFRESIAIKEIDEDLSEYQCMNDVFLARIKGMERKFEHYQNELNIRRLQERDEHLAWIHEVKTPLTALKLMIEDLPREYQKPLQVEWLRIHLLLDQTLHTLRLAEIEQDTMMQEIDLSSVIMHEVKELQSWCLAKNLAIEIEGDEEKVLTDQKWLSFLIRQILTNAVKYSHNGDAITIQMSYDKEGHKIVSIEDTGEGITPSDLPRIFDKSFTGTTGRKQSASTGMGLYLARNAAFKLGINLTVQSTINEGSTFTLTFPTTNTYLETIAK</sequence>
<name>A0A143HC24_9BACL</name>
<evidence type="ECO:0000259" key="14">
    <source>
        <dbReference type="PROSITE" id="PS50109"/>
    </source>
</evidence>
<evidence type="ECO:0000256" key="12">
    <source>
        <dbReference type="ARBA" id="ARBA00023136"/>
    </source>
</evidence>
<dbReference type="RefSeq" id="WP_066787179.1">
    <property type="nucleotide sequence ID" value="NZ_CP014806.1"/>
</dbReference>
<dbReference type="InterPro" id="IPR003594">
    <property type="entry name" value="HATPase_dom"/>
</dbReference>
<dbReference type="GO" id="GO:0005886">
    <property type="term" value="C:plasma membrane"/>
    <property type="evidence" value="ECO:0007669"/>
    <property type="project" value="UniProtKB-SubCell"/>
</dbReference>
<dbReference type="Proteomes" id="UP000076021">
    <property type="component" value="Chromosome"/>
</dbReference>
<comment type="catalytic activity">
    <reaction evidence="1">
        <text>ATP + protein L-histidine = ADP + protein N-phospho-L-histidine.</text>
        <dbReference type="EC" id="2.7.13.3"/>
    </reaction>
</comment>
<organism evidence="15 16">
    <name type="scientific">Rummeliibacillus stabekisii</name>
    <dbReference type="NCBI Taxonomy" id="241244"/>
    <lineage>
        <taxon>Bacteria</taxon>
        <taxon>Bacillati</taxon>
        <taxon>Bacillota</taxon>
        <taxon>Bacilli</taxon>
        <taxon>Bacillales</taxon>
        <taxon>Caryophanaceae</taxon>
        <taxon>Rummeliibacillus</taxon>
    </lineage>
</organism>
<accession>A0A143HC24</accession>
<dbReference type="EMBL" id="CP014806">
    <property type="protein sequence ID" value="AMW99025.1"/>
    <property type="molecule type" value="Genomic_DNA"/>
</dbReference>
<dbReference type="InterPro" id="IPR050351">
    <property type="entry name" value="BphY/WalK/GraS-like"/>
</dbReference>
<keyword evidence="8" id="KW-0418">Kinase</keyword>
<protein>
    <recommendedName>
        <fullName evidence="3">histidine kinase</fullName>
        <ecNumber evidence="3">2.7.13.3</ecNumber>
    </recommendedName>
</protein>
<dbReference type="PANTHER" id="PTHR45453">
    <property type="entry name" value="PHOSPHATE REGULON SENSOR PROTEIN PHOR"/>
    <property type="match status" value="1"/>
</dbReference>
<keyword evidence="10 13" id="KW-1133">Transmembrane helix</keyword>
<evidence type="ECO:0000256" key="6">
    <source>
        <dbReference type="ARBA" id="ARBA00022692"/>
    </source>
</evidence>
<dbReference type="STRING" id="241244.ATY39_05855"/>
<dbReference type="GO" id="GO:0004721">
    <property type="term" value="F:phosphoprotein phosphatase activity"/>
    <property type="evidence" value="ECO:0007669"/>
    <property type="project" value="TreeGrafter"/>
</dbReference>
<evidence type="ECO:0000256" key="11">
    <source>
        <dbReference type="ARBA" id="ARBA00023012"/>
    </source>
</evidence>
<dbReference type="SUPFAM" id="SSF55874">
    <property type="entry name" value="ATPase domain of HSP90 chaperone/DNA topoisomerase II/histidine kinase"/>
    <property type="match status" value="1"/>
</dbReference>
<reference evidence="15 16" key="1">
    <citation type="journal article" date="2016" name="Genome Announc.">
        <title>Whole-Genome Sequence of Rummeliibacillus stabekisii Strain PP9 Isolated from Antarctic Soil.</title>
        <authorList>
            <person name="da Mota F.F."/>
            <person name="Vollu R.E."/>
            <person name="Jurelevicius D."/>
            <person name="Seldin L."/>
        </authorList>
    </citation>
    <scope>NUCLEOTIDE SEQUENCE [LARGE SCALE GENOMIC DNA]</scope>
    <source>
        <strain evidence="15 16">PP9</strain>
    </source>
</reference>
<evidence type="ECO:0000313" key="16">
    <source>
        <dbReference type="Proteomes" id="UP000076021"/>
    </source>
</evidence>
<dbReference type="SMART" id="SM00387">
    <property type="entry name" value="HATPase_c"/>
    <property type="match status" value="1"/>
</dbReference>
<keyword evidence="6 13" id="KW-0812">Transmembrane</keyword>
<evidence type="ECO:0000256" key="7">
    <source>
        <dbReference type="ARBA" id="ARBA00022741"/>
    </source>
</evidence>
<dbReference type="GO" id="GO:0016036">
    <property type="term" value="P:cellular response to phosphate starvation"/>
    <property type="evidence" value="ECO:0007669"/>
    <property type="project" value="TreeGrafter"/>
</dbReference>
<evidence type="ECO:0000256" key="10">
    <source>
        <dbReference type="ARBA" id="ARBA00022989"/>
    </source>
</evidence>
<dbReference type="PRINTS" id="PR00344">
    <property type="entry name" value="BCTRLSENSOR"/>
</dbReference>
<dbReference type="PROSITE" id="PS50109">
    <property type="entry name" value="HIS_KIN"/>
    <property type="match status" value="1"/>
</dbReference>
<dbReference type="PANTHER" id="PTHR45453:SF2">
    <property type="entry name" value="HISTIDINE KINASE"/>
    <property type="match status" value="1"/>
</dbReference>
<comment type="subcellular location">
    <subcellularLocation>
        <location evidence="2">Cell membrane</location>
        <topology evidence="2">Multi-pass membrane protein</topology>
    </subcellularLocation>
</comment>
<feature type="transmembrane region" description="Helical" evidence="13">
    <location>
        <begin position="12"/>
        <end position="29"/>
    </location>
</feature>
<keyword evidence="4" id="KW-1003">Cell membrane</keyword>
<evidence type="ECO:0000256" key="3">
    <source>
        <dbReference type="ARBA" id="ARBA00012438"/>
    </source>
</evidence>
<evidence type="ECO:0000256" key="1">
    <source>
        <dbReference type="ARBA" id="ARBA00000085"/>
    </source>
</evidence>
<evidence type="ECO:0000256" key="13">
    <source>
        <dbReference type="SAM" id="Phobius"/>
    </source>
</evidence>
<dbReference type="EC" id="2.7.13.3" evidence="3"/>
<evidence type="ECO:0000256" key="2">
    <source>
        <dbReference type="ARBA" id="ARBA00004651"/>
    </source>
</evidence>
<dbReference type="InterPro" id="IPR004358">
    <property type="entry name" value="Sig_transdc_His_kin-like_C"/>
</dbReference>
<evidence type="ECO:0000256" key="9">
    <source>
        <dbReference type="ARBA" id="ARBA00022840"/>
    </source>
</evidence>
<dbReference type="InterPro" id="IPR036890">
    <property type="entry name" value="HATPase_C_sf"/>
</dbReference>
<gene>
    <name evidence="15" type="ORF">ATY39_05855</name>
</gene>
<dbReference type="GO" id="GO:0000155">
    <property type="term" value="F:phosphorelay sensor kinase activity"/>
    <property type="evidence" value="ECO:0007669"/>
    <property type="project" value="TreeGrafter"/>
</dbReference>
<dbReference type="GO" id="GO:0005524">
    <property type="term" value="F:ATP binding"/>
    <property type="evidence" value="ECO:0007669"/>
    <property type="project" value="UniProtKB-KW"/>
</dbReference>
<feature type="domain" description="Histidine kinase" evidence="14">
    <location>
        <begin position="112"/>
        <end position="318"/>
    </location>
</feature>
<dbReference type="Gene3D" id="3.30.565.10">
    <property type="entry name" value="Histidine kinase-like ATPase, C-terminal domain"/>
    <property type="match status" value="1"/>
</dbReference>
<keyword evidence="9" id="KW-0067">ATP-binding</keyword>
<reference evidence="16" key="2">
    <citation type="submission" date="2016-03" db="EMBL/GenBank/DDBJ databases">
        <authorList>
            <person name="Ploux O."/>
        </authorList>
    </citation>
    <scope>NUCLEOTIDE SEQUENCE [LARGE SCALE GENOMIC DNA]</scope>
    <source>
        <strain evidence="16">PP9</strain>
    </source>
</reference>
<keyword evidence="7" id="KW-0547">Nucleotide-binding</keyword>
<evidence type="ECO:0000313" key="15">
    <source>
        <dbReference type="EMBL" id="AMW99025.1"/>
    </source>
</evidence>
<dbReference type="InterPro" id="IPR005467">
    <property type="entry name" value="His_kinase_dom"/>
</dbReference>
<dbReference type="OrthoDB" id="9780487at2"/>
<dbReference type="AlphaFoldDB" id="A0A143HC24"/>
<keyword evidence="11" id="KW-0902">Two-component regulatory system</keyword>
<dbReference type="KEGG" id="rst:ATY39_05855"/>
<evidence type="ECO:0000256" key="8">
    <source>
        <dbReference type="ARBA" id="ARBA00022777"/>
    </source>
</evidence>